<comment type="caution">
    <text evidence="3">The sequence shown here is derived from an EMBL/GenBank/DDBJ whole genome shotgun (WGS) entry which is preliminary data.</text>
</comment>
<dbReference type="Proteomes" id="UP001163046">
    <property type="component" value="Unassembled WGS sequence"/>
</dbReference>
<dbReference type="EMBL" id="MU827800">
    <property type="protein sequence ID" value="KAJ7327748.1"/>
    <property type="molecule type" value="Genomic_DNA"/>
</dbReference>
<dbReference type="CDD" id="cd00555">
    <property type="entry name" value="Maf"/>
    <property type="match status" value="1"/>
</dbReference>
<gene>
    <name evidence="3" type="ORF">OS493_026626</name>
</gene>
<reference evidence="3" key="1">
    <citation type="submission" date="2023-01" db="EMBL/GenBank/DDBJ databases">
        <title>Genome assembly of the deep-sea coral Lophelia pertusa.</title>
        <authorList>
            <person name="Herrera S."/>
            <person name="Cordes E."/>
        </authorList>
    </citation>
    <scope>NUCLEOTIDE SEQUENCE</scope>
    <source>
        <strain evidence="3">USNM1676648</strain>
        <tissue evidence="3">Polyp</tissue>
    </source>
</reference>
<dbReference type="GO" id="GO:0047429">
    <property type="term" value="F:nucleoside triphosphate diphosphatase activity"/>
    <property type="evidence" value="ECO:0007669"/>
    <property type="project" value="InterPro"/>
</dbReference>
<dbReference type="InterPro" id="IPR003697">
    <property type="entry name" value="Maf-like"/>
</dbReference>
<keyword evidence="4" id="KW-1185">Reference proteome</keyword>
<evidence type="ECO:0000256" key="2">
    <source>
        <dbReference type="ARBA" id="ARBA00022801"/>
    </source>
</evidence>
<dbReference type="Gene3D" id="3.90.950.10">
    <property type="match status" value="1"/>
</dbReference>
<keyword evidence="2" id="KW-0378">Hydrolase</keyword>
<dbReference type="SUPFAM" id="SSF52972">
    <property type="entry name" value="ITPase-like"/>
    <property type="match status" value="1"/>
</dbReference>
<dbReference type="PANTHER" id="PTHR43213">
    <property type="entry name" value="BIFUNCTIONAL DTTP/UTP PYROPHOSPHATASE/METHYLTRANSFERASE PROTEIN-RELATED"/>
    <property type="match status" value="1"/>
</dbReference>
<dbReference type="PIRSF" id="PIRSF006305">
    <property type="entry name" value="Maf"/>
    <property type="match status" value="1"/>
</dbReference>
<evidence type="ECO:0008006" key="5">
    <source>
        <dbReference type="Google" id="ProtNLM"/>
    </source>
</evidence>
<evidence type="ECO:0000313" key="3">
    <source>
        <dbReference type="EMBL" id="KAJ7327748.1"/>
    </source>
</evidence>
<dbReference type="AlphaFoldDB" id="A0A9W9Y9N6"/>
<accession>A0A9W9Y9N6</accession>
<dbReference type="Pfam" id="PF02545">
    <property type="entry name" value="Maf"/>
    <property type="match status" value="1"/>
</dbReference>
<proteinExistence type="predicted"/>
<name>A0A9W9Y9N6_9CNID</name>
<evidence type="ECO:0000313" key="4">
    <source>
        <dbReference type="Proteomes" id="UP001163046"/>
    </source>
</evidence>
<dbReference type="OrthoDB" id="10267058at2759"/>
<dbReference type="InterPro" id="IPR029001">
    <property type="entry name" value="ITPase-like_fam"/>
</dbReference>
<dbReference type="PANTHER" id="PTHR43213:SF5">
    <property type="entry name" value="BIFUNCTIONAL DTTP_UTP PYROPHOSPHATASE_METHYLTRANSFERASE PROTEIN-RELATED"/>
    <property type="match status" value="1"/>
</dbReference>
<sequence length="174" mass="19117">MLEPLLEALSSQRLILASASPRRCEILRKIGLKFDVIPSTFEETLDKSAFKHPYEYVLENSKQKALEVAGRVDKSDKANLIIGADTVVVLNETILEKPKDKHNAFSMLKSLSGKDHAVFSGVTLVQSDGTEGTKDPAITQFYEETLVSFGDLTDNVIHAYIATGEPMDKAGSYP</sequence>
<dbReference type="NCBIfam" id="TIGR00172">
    <property type="entry name" value="maf"/>
    <property type="match status" value="1"/>
</dbReference>
<evidence type="ECO:0000256" key="1">
    <source>
        <dbReference type="ARBA" id="ARBA00001968"/>
    </source>
</evidence>
<comment type="cofactor">
    <cofactor evidence="1">
        <name>a divalent metal cation</name>
        <dbReference type="ChEBI" id="CHEBI:60240"/>
    </cofactor>
</comment>
<organism evidence="3 4">
    <name type="scientific">Desmophyllum pertusum</name>
    <dbReference type="NCBI Taxonomy" id="174260"/>
    <lineage>
        <taxon>Eukaryota</taxon>
        <taxon>Metazoa</taxon>
        <taxon>Cnidaria</taxon>
        <taxon>Anthozoa</taxon>
        <taxon>Hexacorallia</taxon>
        <taxon>Scleractinia</taxon>
        <taxon>Caryophylliina</taxon>
        <taxon>Caryophylliidae</taxon>
        <taxon>Desmophyllum</taxon>
    </lineage>
</organism>
<protein>
    <recommendedName>
        <fullName evidence="5">Maf-like protein</fullName>
    </recommendedName>
</protein>